<organism evidence="1">
    <name type="scientific">Siphoviridae sp. cteoh1</name>
    <dbReference type="NCBI Taxonomy" id="2826407"/>
    <lineage>
        <taxon>Viruses</taxon>
        <taxon>Duplodnaviria</taxon>
        <taxon>Heunggongvirae</taxon>
        <taxon>Uroviricota</taxon>
        <taxon>Caudoviricetes</taxon>
    </lineage>
</organism>
<evidence type="ECO:0000313" key="1">
    <source>
        <dbReference type="EMBL" id="DAE19768.1"/>
    </source>
</evidence>
<protein>
    <submittedName>
        <fullName evidence="1">Uncharacterized protein</fullName>
    </submittedName>
</protein>
<sequence>MPYLNPLKSNKIFEVVPPKLPSAPVKSFITSSILVRISTVPFIAAELAIPVVNSVQALDKLFNLLCKLSNVLLNYSCDAPALSIA</sequence>
<reference evidence="1" key="1">
    <citation type="journal article" date="2021" name="Proc. Natl. Acad. Sci. U.S.A.">
        <title>A Catalog of Tens of Thousands of Viruses from Human Metagenomes Reveals Hidden Associations with Chronic Diseases.</title>
        <authorList>
            <person name="Tisza M.J."/>
            <person name="Buck C.B."/>
        </authorList>
    </citation>
    <scope>NUCLEOTIDE SEQUENCE</scope>
    <source>
        <strain evidence="1">Cteoh1</strain>
    </source>
</reference>
<proteinExistence type="predicted"/>
<name>A0A8S5QL07_9CAUD</name>
<dbReference type="EMBL" id="BK015686">
    <property type="protein sequence ID" value="DAE19768.1"/>
    <property type="molecule type" value="Genomic_DNA"/>
</dbReference>
<accession>A0A8S5QL07</accession>